<evidence type="ECO:0000256" key="1">
    <source>
        <dbReference type="SAM" id="MobiDB-lite"/>
    </source>
</evidence>
<feature type="region of interest" description="Disordered" evidence="1">
    <location>
        <begin position="142"/>
        <end position="242"/>
    </location>
</feature>
<reference evidence="2 3" key="1">
    <citation type="submission" date="2024-06" db="EMBL/GenBank/DDBJ databases">
        <title>Complete genome of Phlyctema vagabunda strain 19-DSS-EL-015.</title>
        <authorList>
            <person name="Fiorenzani C."/>
        </authorList>
    </citation>
    <scope>NUCLEOTIDE SEQUENCE [LARGE SCALE GENOMIC DNA]</scope>
    <source>
        <strain evidence="2 3">19-DSS-EL-015</strain>
    </source>
</reference>
<feature type="compositionally biased region" description="Polar residues" evidence="1">
    <location>
        <begin position="219"/>
        <end position="242"/>
    </location>
</feature>
<dbReference type="EMBL" id="JBFCZG010000007">
    <property type="protein sequence ID" value="KAL3419603.1"/>
    <property type="molecule type" value="Genomic_DNA"/>
</dbReference>
<organism evidence="2 3">
    <name type="scientific">Phlyctema vagabunda</name>
    <dbReference type="NCBI Taxonomy" id="108571"/>
    <lineage>
        <taxon>Eukaryota</taxon>
        <taxon>Fungi</taxon>
        <taxon>Dikarya</taxon>
        <taxon>Ascomycota</taxon>
        <taxon>Pezizomycotina</taxon>
        <taxon>Leotiomycetes</taxon>
        <taxon>Helotiales</taxon>
        <taxon>Dermateaceae</taxon>
        <taxon>Phlyctema</taxon>
    </lineage>
</organism>
<gene>
    <name evidence="2" type="ORF">PVAG01_08101</name>
</gene>
<evidence type="ECO:0000313" key="3">
    <source>
        <dbReference type="Proteomes" id="UP001629113"/>
    </source>
</evidence>
<feature type="compositionally biased region" description="Polar residues" evidence="1">
    <location>
        <begin position="142"/>
        <end position="166"/>
    </location>
</feature>
<feature type="compositionally biased region" description="Basic and acidic residues" evidence="1">
    <location>
        <begin position="172"/>
        <end position="181"/>
    </location>
</feature>
<evidence type="ECO:0000313" key="2">
    <source>
        <dbReference type="EMBL" id="KAL3419603.1"/>
    </source>
</evidence>
<keyword evidence="3" id="KW-1185">Reference proteome</keyword>
<proteinExistence type="predicted"/>
<sequence length="388" mass="43211">MAQPQPLLPRAAHSLLDESFQIPQPSPGTDYSDYAPLSVMSTDPILPNTYRLASTQDNLADTQWWTPPVQSNLNQYQLLDNTTLCDGLPRLNYATDRTGSSSSDDVSIPWAIRPPVPGHVSPDQTLLNGDYLYVPSSSLESSQGACHSANNSNSGDPRCSDQSQAVFASVTEPHHDKEIHRHPLPYSGAGDSMNVPTLRSSGTSKTRSGRSRSVECKSAKSSMTKSSHQTSWLPNVPRQKSTALQRIEPKLNENTENYSVADKKQSARALLRRGAKDEFLVKSKMAGMSYKEIRRQGKFTEAESTLRGRYRTLTKEKNARVRKPEWNDNDVKLLERATRKLVQNPGTPRARMPWKLVAEYIASHGGSYHFGNSTCRKKWDEIQGHSDS</sequence>
<dbReference type="Proteomes" id="UP001629113">
    <property type="component" value="Unassembled WGS sequence"/>
</dbReference>
<feature type="region of interest" description="Disordered" evidence="1">
    <location>
        <begin position="1"/>
        <end position="31"/>
    </location>
</feature>
<name>A0ABR4P8H9_9HELO</name>
<comment type="caution">
    <text evidence="2">The sequence shown here is derived from an EMBL/GenBank/DDBJ whole genome shotgun (WGS) entry which is preliminary data.</text>
</comment>
<accession>A0ABR4P8H9</accession>
<evidence type="ECO:0008006" key="4">
    <source>
        <dbReference type="Google" id="ProtNLM"/>
    </source>
</evidence>
<protein>
    <recommendedName>
        <fullName evidence="4">Myb-like domain-containing protein</fullName>
    </recommendedName>
</protein>